<name>A0A392RER7_9FABA</name>
<comment type="caution">
    <text evidence="1">The sequence shown here is derived from an EMBL/GenBank/DDBJ whole genome shotgun (WGS) entry which is preliminary data.</text>
</comment>
<keyword evidence="2" id="KW-1185">Reference proteome</keyword>
<protein>
    <submittedName>
        <fullName evidence="1">Uncharacterized protein</fullName>
    </submittedName>
</protein>
<accession>A0A392RER7</accession>
<reference evidence="1 2" key="1">
    <citation type="journal article" date="2018" name="Front. Plant Sci.">
        <title>Red Clover (Trifolium pratense) and Zigzag Clover (T. medium) - A Picture of Genomic Similarities and Differences.</title>
        <authorList>
            <person name="Dluhosova J."/>
            <person name="Istvanek J."/>
            <person name="Nedelnik J."/>
            <person name="Repkova J."/>
        </authorList>
    </citation>
    <scope>NUCLEOTIDE SEQUENCE [LARGE SCALE GENOMIC DNA]</scope>
    <source>
        <strain evidence="2">cv. 10/8</strain>
        <tissue evidence="1">Leaf</tissue>
    </source>
</reference>
<organism evidence="1 2">
    <name type="scientific">Trifolium medium</name>
    <dbReference type="NCBI Taxonomy" id="97028"/>
    <lineage>
        <taxon>Eukaryota</taxon>
        <taxon>Viridiplantae</taxon>
        <taxon>Streptophyta</taxon>
        <taxon>Embryophyta</taxon>
        <taxon>Tracheophyta</taxon>
        <taxon>Spermatophyta</taxon>
        <taxon>Magnoliopsida</taxon>
        <taxon>eudicotyledons</taxon>
        <taxon>Gunneridae</taxon>
        <taxon>Pentapetalae</taxon>
        <taxon>rosids</taxon>
        <taxon>fabids</taxon>
        <taxon>Fabales</taxon>
        <taxon>Fabaceae</taxon>
        <taxon>Papilionoideae</taxon>
        <taxon>50 kb inversion clade</taxon>
        <taxon>NPAAA clade</taxon>
        <taxon>Hologalegina</taxon>
        <taxon>IRL clade</taxon>
        <taxon>Trifolieae</taxon>
        <taxon>Trifolium</taxon>
    </lineage>
</organism>
<proteinExistence type="predicted"/>
<sequence>NLFTKLRNQAPELQPYQDGPLTAFDGTTTRSLGLIMLPTTFRDNSHPPSTCTIQIKFLVMPCNAGYNCILDRTTLNSLGAVPLMVH</sequence>
<dbReference type="AlphaFoldDB" id="A0A392RER7"/>
<dbReference type="Proteomes" id="UP000265520">
    <property type="component" value="Unassembled WGS sequence"/>
</dbReference>
<evidence type="ECO:0000313" key="1">
    <source>
        <dbReference type="EMBL" id="MCI34739.1"/>
    </source>
</evidence>
<feature type="non-terminal residue" evidence="1">
    <location>
        <position position="1"/>
    </location>
</feature>
<evidence type="ECO:0000313" key="2">
    <source>
        <dbReference type="Proteomes" id="UP000265520"/>
    </source>
</evidence>
<dbReference type="EMBL" id="LXQA010216622">
    <property type="protein sequence ID" value="MCI34739.1"/>
    <property type="molecule type" value="Genomic_DNA"/>
</dbReference>